<organism evidence="1 2">
    <name type="scientific">Orenia metallireducens</name>
    <dbReference type="NCBI Taxonomy" id="1413210"/>
    <lineage>
        <taxon>Bacteria</taxon>
        <taxon>Bacillati</taxon>
        <taxon>Bacillota</taxon>
        <taxon>Clostridia</taxon>
        <taxon>Halanaerobiales</taxon>
        <taxon>Halobacteroidaceae</taxon>
        <taxon>Orenia</taxon>
    </lineage>
</organism>
<dbReference type="EMBL" id="LWDV01000009">
    <property type="protein sequence ID" value="OCL26290.1"/>
    <property type="molecule type" value="Genomic_DNA"/>
</dbReference>
<comment type="caution">
    <text evidence="1">The sequence shown here is derived from an EMBL/GenBank/DDBJ whole genome shotgun (WGS) entry which is preliminary data.</text>
</comment>
<dbReference type="OrthoDB" id="9863631at2"/>
<reference evidence="2" key="1">
    <citation type="submission" date="2016-07" db="EMBL/GenBank/DDBJ databases">
        <authorList>
            <person name="Florea S."/>
            <person name="Webb J.S."/>
            <person name="Jaromczyk J."/>
            <person name="Schardl C.L."/>
        </authorList>
    </citation>
    <scope>NUCLEOTIDE SEQUENCE [LARGE SCALE GENOMIC DNA]</scope>
    <source>
        <strain evidence="2">Z6</strain>
    </source>
</reference>
<proteinExistence type="predicted"/>
<sequence length="74" mass="8475">MLEQLSAILNLLNSGDIKYYYLNRELMSYKSGLNFRICSIDQIEAFTVTGESVILYGDFGVNTIWLDKSGVEYH</sequence>
<name>A0A1C0A7U0_9FIRM</name>
<dbReference type="Proteomes" id="UP000093514">
    <property type="component" value="Unassembled WGS sequence"/>
</dbReference>
<evidence type="ECO:0000313" key="1">
    <source>
        <dbReference type="EMBL" id="OCL26290.1"/>
    </source>
</evidence>
<reference evidence="1 2" key="2">
    <citation type="submission" date="2016-08" db="EMBL/GenBank/DDBJ databases">
        <title>Orenia metallireducens sp. nov. strain Z6, a Novel Metal-reducing Firmicute from the Deep Subsurface.</title>
        <authorList>
            <person name="Maxim B.I."/>
            <person name="Kenneth K."/>
            <person name="Flynn T.M."/>
            <person name="Oloughlin E.J."/>
            <person name="Locke R.A."/>
            <person name="Weber J.R."/>
            <person name="Egan S.M."/>
            <person name="Mackie R.I."/>
            <person name="Cann I.K."/>
        </authorList>
    </citation>
    <scope>NUCLEOTIDE SEQUENCE [LARGE SCALE GENOMIC DNA]</scope>
    <source>
        <strain evidence="1 2">Z6</strain>
    </source>
</reference>
<evidence type="ECO:0000313" key="2">
    <source>
        <dbReference type="Proteomes" id="UP000093514"/>
    </source>
</evidence>
<protein>
    <submittedName>
        <fullName evidence="1">Uncharacterized protein</fullName>
    </submittedName>
</protein>
<dbReference type="RefSeq" id="WP_068717957.1">
    <property type="nucleotide sequence ID" value="NZ_LWDV01000009.1"/>
</dbReference>
<dbReference type="AlphaFoldDB" id="A0A1C0A7U0"/>
<gene>
    <name evidence="1" type="ORF">U472_09775</name>
</gene>
<keyword evidence="2" id="KW-1185">Reference proteome</keyword>
<accession>A0A1C0A7U0</accession>